<dbReference type="Gene3D" id="3.90.1200.10">
    <property type="match status" value="1"/>
</dbReference>
<dbReference type="Proteomes" id="UP001367676">
    <property type="component" value="Unassembled WGS sequence"/>
</dbReference>
<sequence length="392" mass="45471">MSFNVDETLLLACLRRGNPKADQIAIKKYDCKPRTFKDGSSYTSNMFSVSVEYECDGKLFTQFMVCKVPYLCELYASCRKAGFYDKETIMYETVIPKLMEILPLSTVPKHYFTTESDVLMLEDLTEQGYCLADQVQWNLERCVLLLEQLARFHAASVKLNREDAAVVEVASRVTFLTDEVITKFMKCVYPYLLASLQAEKVDSSVLLNFASYEKKINEGNIWAISKRVNDFNALIHGNLKANNIFLKNESNRSVAVKLVDYQTCMWNSPALDLLYFYLVTVDCDVFQKHQHEFLDRYLSSLNESLRSAGCDCTYTKDEYYADLAGSRLYQVCVLLFLGLYDVIEAIPGFHFTKNYPEVPSPVDLEKIRLNRTFRCRFLKWFRYFEKRGYFSN</sequence>
<dbReference type="InterPro" id="IPR004119">
    <property type="entry name" value="EcKL"/>
</dbReference>
<feature type="domain" description="CHK kinase-like" evidence="1">
    <location>
        <begin position="119"/>
        <end position="307"/>
    </location>
</feature>
<dbReference type="SUPFAM" id="SSF56112">
    <property type="entry name" value="Protein kinase-like (PK-like)"/>
    <property type="match status" value="1"/>
</dbReference>
<evidence type="ECO:0000259" key="1">
    <source>
        <dbReference type="SMART" id="SM00587"/>
    </source>
</evidence>
<dbReference type="InterPro" id="IPR015897">
    <property type="entry name" value="CHK_kinase-like"/>
</dbReference>
<reference evidence="2 3" key="1">
    <citation type="submission" date="2024-03" db="EMBL/GenBank/DDBJ databases">
        <title>Adaptation during the transition from Ophiocordyceps entomopathogen to insect associate is accompanied by gene loss and intensified selection.</title>
        <authorList>
            <person name="Ward C.M."/>
            <person name="Onetto C.A."/>
            <person name="Borneman A.R."/>
        </authorList>
    </citation>
    <scope>NUCLEOTIDE SEQUENCE [LARGE SCALE GENOMIC DNA]</scope>
    <source>
        <strain evidence="2">AWRI1</strain>
        <tissue evidence="2">Single Adult Female</tissue>
    </source>
</reference>
<protein>
    <recommendedName>
        <fullName evidence="1">CHK kinase-like domain-containing protein</fullName>
    </recommendedName>
</protein>
<keyword evidence="3" id="KW-1185">Reference proteome</keyword>
<evidence type="ECO:0000313" key="3">
    <source>
        <dbReference type="Proteomes" id="UP001367676"/>
    </source>
</evidence>
<accession>A0AAN9T5A6</accession>
<dbReference type="SMART" id="SM00587">
    <property type="entry name" value="CHK"/>
    <property type="match status" value="1"/>
</dbReference>
<dbReference type="AlphaFoldDB" id="A0AAN9T5A6"/>
<dbReference type="EMBL" id="JBBCAQ010000041">
    <property type="protein sequence ID" value="KAK7571138.1"/>
    <property type="molecule type" value="Genomic_DNA"/>
</dbReference>
<comment type="caution">
    <text evidence="2">The sequence shown here is derived from an EMBL/GenBank/DDBJ whole genome shotgun (WGS) entry which is preliminary data.</text>
</comment>
<organism evidence="2 3">
    <name type="scientific">Parthenolecanium corni</name>
    <dbReference type="NCBI Taxonomy" id="536013"/>
    <lineage>
        <taxon>Eukaryota</taxon>
        <taxon>Metazoa</taxon>
        <taxon>Ecdysozoa</taxon>
        <taxon>Arthropoda</taxon>
        <taxon>Hexapoda</taxon>
        <taxon>Insecta</taxon>
        <taxon>Pterygota</taxon>
        <taxon>Neoptera</taxon>
        <taxon>Paraneoptera</taxon>
        <taxon>Hemiptera</taxon>
        <taxon>Sternorrhyncha</taxon>
        <taxon>Coccoidea</taxon>
        <taxon>Coccidae</taxon>
        <taxon>Parthenolecanium</taxon>
    </lineage>
</organism>
<evidence type="ECO:0000313" key="2">
    <source>
        <dbReference type="EMBL" id="KAK7571138.1"/>
    </source>
</evidence>
<dbReference type="Pfam" id="PF02958">
    <property type="entry name" value="EcKL"/>
    <property type="match status" value="1"/>
</dbReference>
<dbReference type="PANTHER" id="PTHR11012:SF30">
    <property type="entry name" value="PROTEIN KINASE-LIKE DOMAIN-CONTAINING"/>
    <property type="match status" value="1"/>
</dbReference>
<name>A0AAN9T5A6_9HEMI</name>
<proteinExistence type="predicted"/>
<gene>
    <name evidence="2" type="ORF">V9T40_014742</name>
</gene>
<dbReference type="PANTHER" id="PTHR11012">
    <property type="entry name" value="PROTEIN KINASE-LIKE DOMAIN-CONTAINING"/>
    <property type="match status" value="1"/>
</dbReference>
<dbReference type="InterPro" id="IPR011009">
    <property type="entry name" value="Kinase-like_dom_sf"/>
</dbReference>